<reference evidence="2 3" key="1">
    <citation type="journal article" date="2020" name="Nature">
        <title>Six reference-quality genomes reveal evolution of bat adaptations.</title>
        <authorList>
            <person name="Jebb D."/>
            <person name="Huang Z."/>
            <person name="Pippel M."/>
            <person name="Hughes G.M."/>
            <person name="Lavrichenko K."/>
            <person name="Devanna P."/>
            <person name="Winkler S."/>
            <person name="Jermiin L.S."/>
            <person name="Skirmuntt E.C."/>
            <person name="Katzourakis A."/>
            <person name="Burkitt-Gray L."/>
            <person name="Ray D.A."/>
            <person name="Sullivan K.A.M."/>
            <person name="Roscito J.G."/>
            <person name="Kirilenko B.M."/>
            <person name="Davalos L.M."/>
            <person name="Corthals A.P."/>
            <person name="Power M.L."/>
            <person name="Jones G."/>
            <person name="Ransome R.D."/>
            <person name="Dechmann D.K.N."/>
            <person name="Locatelli A.G."/>
            <person name="Puechmaille S.J."/>
            <person name="Fedrigo O."/>
            <person name="Jarvis E.D."/>
            <person name="Hiller M."/>
            <person name="Vernes S.C."/>
            <person name="Myers E.W."/>
            <person name="Teeling E.C."/>
        </authorList>
    </citation>
    <scope>NUCLEOTIDE SEQUENCE [LARGE SCALE GENOMIC DNA]</scope>
    <source>
        <strain evidence="2">Bat1K_MPI-CBG_1</strain>
    </source>
</reference>
<protein>
    <submittedName>
        <fullName evidence="2">Uncharacterized protein</fullName>
    </submittedName>
</protein>
<evidence type="ECO:0000313" key="3">
    <source>
        <dbReference type="Proteomes" id="UP000664940"/>
    </source>
</evidence>
<gene>
    <name evidence="2" type="ORF">HJG60_009133</name>
</gene>
<proteinExistence type="predicted"/>
<feature type="region of interest" description="Disordered" evidence="1">
    <location>
        <begin position="40"/>
        <end position="67"/>
    </location>
</feature>
<evidence type="ECO:0000313" key="2">
    <source>
        <dbReference type="EMBL" id="KAF6078260.1"/>
    </source>
</evidence>
<sequence length="180" mass="19290">MQQAQLSAWSPPPTPCHPEPLPAAPVLEAAVLLALQGVVGQQGDHHQHSPRGPCPGEGGHAQRESEGPACLCREGPLIHPRACGPLLVVFLHHRFPEETEARHSDLLRVADTQMEELSSKQGIWSQGGFSREASPVRTGRAMPQAERPALLRGVPAPCPCAGVRRTARSCACACQASWYP</sequence>
<dbReference type="EMBL" id="JABVXQ010000014">
    <property type="protein sequence ID" value="KAF6078260.1"/>
    <property type="molecule type" value="Genomic_DNA"/>
</dbReference>
<dbReference type="Proteomes" id="UP000664940">
    <property type="component" value="Unassembled WGS sequence"/>
</dbReference>
<feature type="compositionally biased region" description="Pro residues" evidence="1">
    <location>
        <begin position="10"/>
        <end position="22"/>
    </location>
</feature>
<evidence type="ECO:0000256" key="1">
    <source>
        <dbReference type="SAM" id="MobiDB-lite"/>
    </source>
</evidence>
<feature type="compositionally biased region" description="Polar residues" evidence="1">
    <location>
        <begin position="118"/>
        <end position="128"/>
    </location>
</feature>
<comment type="caution">
    <text evidence="2">The sequence shown here is derived from an EMBL/GenBank/DDBJ whole genome shotgun (WGS) entry which is preliminary data.</text>
</comment>
<organism evidence="2 3">
    <name type="scientific">Phyllostomus discolor</name>
    <name type="common">pale spear-nosed bat</name>
    <dbReference type="NCBI Taxonomy" id="89673"/>
    <lineage>
        <taxon>Eukaryota</taxon>
        <taxon>Metazoa</taxon>
        <taxon>Chordata</taxon>
        <taxon>Craniata</taxon>
        <taxon>Vertebrata</taxon>
        <taxon>Euteleostomi</taxon>
        <taxon>Mammalia</taxon>
        <taxon>Eutheria</taxon>
        <taxon>Laurasiatheria</taxon>
        <taxon>Chiroptera</taxon>
        <taxon>Yangochiroptera</taxon>
        <taxon>Phyllostomidae</taxon>
        <taxon>Phyllostominae</taxon>
        <taxon>Phyllostomus</taxon>
    </lineage>
</organism>
<name>A0A833YRY7_9CHIR</name>
<accession>A0A833YRY7</accession>
<feature type="region of interest" description="Disordered" evidence="1">
    <location>
        <begin position="118"/>
        <end position="138"/>
    </location>
</feature>
<feature type="region of interest" description="Disordered" evidence="1">
    <location>
        <begin position="1"/>
        <end position="22"/>
    </location>
</feature>
<dbReference type="AlphaFoldDB" id="A0A833YRY7"/>